<keyword evidence="2" id="KW-1185">Reference proteome</keyword>
<dbReference type="PaxDb" id="39947-A0A0N7KNT2"/>
<name>A0A0N7KNT2_ORYSJ</name>
<sequence length="96" mass="10901">MGGGQARWRVRAAAERGLWAERWRAARRQAERRWTAAGERKASAAGCGQSGRRASIEVAEGGAWRWWASSAGLLRQPCRRWRRERRASLQASAPWK</sequence>
<accession>A0A0N7KNT2</accession>
<proteinExistence type="predicted"/>
<dbReference type="AlphaFoldDB" id="A0A0N7KNT2"/>
<dbReference type="Proteomes" id="UP000059680">
    <property type="component" value="Chromosome 7"/>
</dbReference>
<dbReference type="EMBL" id="AP014963">
    <property type="protein sequence ID" value="BAT02490.1"/>
    <property type="molecule type" value="Genomic_DNA"/>
</dbReference>
<reference evidence="2" key="1">
    <citation type="journal article" date="2005" name="Nature">
        <title>The map-based sequence of the rice genome.</title>
        <authorList>
            <consortium name="International rice genome sequencing project (IRGSP)"/>
            <person name="Matsumoto T."/>
            <person name="Wu J."/>
            <person name="Kanamori H."/>
            <person name="Katayose Y."/>
            <person name="Fujisawa M."/>
            <person name="Namiki N."/>
            <person name="Mizuno H."/>
            <person name="Yamamoto K."/>
            <person name="Antonio B.A."/>
            <person name="Baba T."/>
            <person name="Sakata K."/>
            <person name="Nagamura Y."/>
            <person name="Aoki H."/>
            <person name="Arikawa K."/>
            <person name="Arita K."/>
            <person name="Bito T."/>
            <person name="Chiden Y."/>
            <person name="Fujitsuka N."/>
            <person name="Fukunaka R."/>
            <person name="Hamada M."/>
            <person name="Harada C."/>
            <person name="Hayashi A."/>
            <person name="Hijishita S."/>
            <person name="Honda M."/>
            <person name="Hosokawa S."/>
            <person name="Ichikawa Y."/>
            <person name="Idonuma A."/>
            <person name="Iijima M."/>
            <person name="Ikeda M."/>
            <person name="Ikeno M."/>
            <person name="Ito K."/>
            <person name="Ito S."/>
            <person name="Ito T."/>
            <person name="Ito Y."/>
            <person name="Ito Y."/>
            <person name="Iwabuchi A."/>
            <person name="Kamiya K."/>
            <person name="Karasawa W."/>
            <person name="Kurita K."/>
            <person name="Katagiri S."/>
            <person name="Kikuta A."/>
            <person name="Kobayashi H."/>
            <person name="Kobayashi N."/>
            <person name="Machita K."/>
            <person name="Maehara T."/>
            <person name="Masukawa M."/>
            <person name="Mizubayashi T."/>
            <person name="Mukai Y."/>
            <person name="Nagasaki H."/>
            <person name="Nagata Y."/>
            <person name="Naito S."/>
            <person name="Nakashima M."/>
            <person name="Nakama Y."/>
            <person name="Nakamichi Y."/>
            <person name="Nakamura M."/>
            <person name="Meguro A."/>
            <person name="Negishi M."/>
            <person name="Ohta I."/>
            <person name="Ohta T."/>
            <person name="Okamoto M."/>
            <person name="Ono N."/>
            <person name="Saji S."/>
            <person name="Sakaguchi M."/>
            <person name="Sakai K."/>
            <person name="Shibata M."/>
            <person name="Shimokawa T."/>
            <person name="Song J."/>
            <person name="Takazaki Y."/>
            <person name="Terasawa K."/>
            <person name="Tsugane M."/>
            <person name="Tsuji K."/>
            <person name="Ueda S."/>
            <person name="Waki K."/>
            <person name="Yamagata H."/>
            <person name="Yamamoto M."/>
            <person name="Yamamoto S."/>
            <person name="Yamane H."/>
            <person name="Yoshiki S."/>
            <person name="Yoshihara R."/>
            <person name="Yukawa K."/>
            <person name="Zhong H."/>
            <person name="Yano M."/>
            <person name="Yuan Q."/>
            <person name="Ouyang S."/>
            <person name="Liu J."/>
            <person name="Jones K.M."/>
            <person name="Gansberger K."/>
            <person name="Moffat K."/>
            <person name="Hill J."/>
            <person name="Bera J."/>
            <person name="Fadrosh D."/>
            <person name="Jin S."/>
            <person name="Johri S."/>
            <person name="Kim M."/>
            <person name="Overton L."/>
            <person name="Reardon M."/>
            <person name="Tsitrin T."/>
            <person name="Vuong H."/>
            <person name="Weaver B."/>
            <person name="Ciecko A."/>
            <person name="Tallon L."/>
            <person name="Jackson J."/>
            <person name="Pai G."/>
            <person name="Aken S.V."/>
            <person name="Utterback T."/>
            <person name="Reidmuller S."/>
            <person name="Feldblyum T."/>
            <person name="Hsiao J."/>
            <person name="Zismann V."/>
            <person name="Iobst S."/>
            <person name="de Vazeille A.R."/>
            <person name="Buell C.R."/>
            <person name="Ying K."/>
            <person name="Li Y."/>
            <person name="Lu T."/>
            <person name="Huang Y."/>
            <person name="Zhao Q."/>
            <person name="Feng Q."/>
            <person name="Zhang L."/>
            <person name="Zhu J."/>
            <person name="Weng Q."/>
            <person name="Mu J."/>
            <person name="Lu Y."/>
            <person name="Fan D."/>
            <person name="Liu Y."/>
            <person name="Guan J."/>
            <person name="Zhang Y."/>
            <person name="Yu S."/>
            <person name="Liu X."/>
            <person name="Zhang Y."/>
            <person name="Hong G."/>
            <person name="Han B."/>
            <person name="Choisne N."/>
            <person name="Demange N."/>
            <person name="Orjeda G."/>
            <person name="Samain S."/>
            <person name="Cattolico L."/>
            <person name="Pelletier E."/>
            <person name="Couloux A."/>
            <person name="Segurens B."/>
            <person name="Wincker P."/>
            <person name="D'Hont A."/>
            <person name="Scarpelli C."/>
            <person name="Weissenbach J."/>
            <person name="Salanoubat M."/>
            <person name="Quetier F."/>
            <person name="Yu Y."/>
            <person name="Kim H.R."/>
            <person name="Rambo T."/>
            <person name="Currie J."/>
            <person name="Collura K."/>
            <person name="Luo M."/>
            <person name="Yang T."/>
            <person name="Ammiraju J.S.S."/>
            <person name="Engler F."/>
            <person name="Soderlund C."/>
            <person name="Wing R.A."/>
            <person name="Palmer L.E."/>
            <person name="de la Bastide M."/>
            <person name="Spiegel L."/>
            <person name="Nascimento L."/>
            <person name="Zutavern T."/>
            <person name="O'Shaughnessy A."/>
            <person name="Dike S."/>
            <person name="Dedhia N."/>
            <person name="Preston R."/>
            <person name="Balija V."/>
            <person name="McCombie W.R."/>
            <person name="Chow T."/>
            <person name="Chen H."/>
            <person name="Chung M."/>
            <person name="Chen C."/>
            <person name="Shaw J."/>
            <person name="Wu H."/>
            <person name="Hsiao K."/>
            <person name="Chao Y."/>
            <person name="Chu M."/>
            <person name="Cheng C."/>
            <person name="Hour A."/>
            <person name="Lee P."/>
            <person name="Lin S."/>
            <person name="Lin Y."/>
            <person name="Liou J."/>
            <person name="Liu S."/>
            <person name="Hsing Y."/>
            <person name="Raghuvanshi S."/>
            <person name="Mohanty A."/>
            <person name="Bharti A.K."/>
            <person name="Gaur A."/>
            <person name="Gupta V."/>
            <person name="Kumar D."/>
            <person name="Ravi V."/>
            <person name="Vij S."/>
            <person name="Kapur A."/>
            <person name="Khurana P."/>
            <person name="Khurana P."/>
            <person name="Khurana J.P."/>
            <person name="Tyagi A.K."/>
            <person name="Gaikwad K."/>
            <person name="Singh A."/>
            <person name="Dalal V."/>
            <person name="Srivastava S."/>
            <person name="Dixit A."/>
            <person name="Pal A.K."/>
            <person name="Ghazi I.A."/>
            <person name="Yadav M."/>
            <person name="Pandit A."/>
            <person name="Bhargava A."/>
            <person name="Sureshbabu K."/>
            <person name="Batra K."/>
            <person name="Sharma T.R."/>
            <person name="Mohapatra T."/>
            <person name="Singh N.K."/>
            <person name="Messing J."/>
            <person name="Nelson A.B."/>
            <person name="Fuks G."/>
            <person name="Kavchok S."/>
            <person name="Keizer G."/>
            <person name="Linton E."/>
            <person name="Llaca V."/>
            <person name="Song R."/>
            <person name="Tanyolac B."/>
            <person name="Young S."/>
            <person name="Ho-Il K."/>
            <person name="Hahn J.H."/>
            <person name="Sangsakoo G."/>
            <person name="Vanavichit A."/>
            <person name="de Mattos Luiz.A.T."/>
            <person name="Zimmer P.D."/>
            <person name="Malone G."/>
            <person name="Dellagostin O."/>
            <person name="de Oliveira A.C."/>
            <person name="Bevan M."/>
            <person name="Bancroft I."/>
            <person name="Minx P."/>
            <person name="Cordum H."/>
            <person name="Wilson R."/>
            <person name="Cheng Z."/>
            <person name="Jin W."/>
            <person name="Jiang J."/>
            <person name="Leong S.A."/>
            <person name="Iwama H."/>
            <person name="Gojobori T."/>
            <person name="Itoh T."/>
            <person name="Niimura Y."/>
            <person name="Fujii Y."/>
            <person name="Habara T."/>
            <person name="Sakai H."/>
            <person name="Sato Y."/>
            <person name="Wilson G."/>
            <person name="Kumar K."/>
            <person name="McCouch S."/>
            <person name="Juretic N."/>
            <person name="Hoen D."/>
            <person name="Wright S."/>
            <person name="Bruskiewich R."/>
            <person name="Bureau T."/>
            <person name="Miyao A."/>
            <person name="Hirochika H."/>
            <person name="Nishikawa T."/>
            <person name="Kadowaki K."/>
            <person name="Sugiura M."/>
            <person name="Burr B."/>
            <person name="Sasaki T."/>
        </authorList>
    </citation>
    <scope>NUCLEOTIDE SEQUENCE [LARGE SCALE GENOMIC DNA]</scope>
    <source>
        <strain evidence="2">cv. Nipponbare</strain>
    </source>
</reference>
<protein>
    <submittedName>
        <fullName evidence="1">Os07g0597832 protein</fullName>
    </submittedName>
</protein>
<evidence type="ECO:0000313" key="1">
    <source>
        <dbReference type="EMBL" id="BAT02490.1"/>
    </source>
</evidence>
<gene>
    <name evidence="1" type="ordered locus">Os07g0597832</name>
    <name evidence="1" type="ORF">OSNPB_070597832</name>
</gene>
<evidence type="ECO:0000313" key="2">
    <source>
        <dbReference type="Proteomes" id="UP000059680"/>
    </source>
</evidence>
<dbReference type="InParanoid" id="A0A0N7KNT2"/>
<organism evidence="1 2">
    <name type="scientific">Oryza sativa subsp. japonica</name>
    <name type="common">Rice</name>
    <dbReference type="NCBI Taxonomy" id="39947"/>
    <lineage>
        <taxon>Eukaryota</taxon>
        <taxon>Viridiplantae</taxon>
        <taxon>Streptophyta</taxon>
        <taxon>Embryophyta</taxon>
        <taxon>Tracheophyta</taxon>
        <taxon>Spermatophyta</taxon>
        <taxon>Magnoliopsida</taxon>
        <taxon>Liliopsida</taxon>
        <taxon>Poales</taxon>
        <taxon>Poaceae</taxon>
        <taxon>BOP clade</taxon>
        <taxon>Oryzoideae</taxon>
        <taxon>Oryzeae</taxon>
        <taxon>Oryzinae</taxon>
        <taxon>Oryza</taxon>
        <taxon>Oryza sativa</taxon>
    </lineage>
</organism>
<reference evidence="1 2" key="2">
    <citation type="journal article" date="2013" name="Plant Cell Physiol.">
        <title>Rice Annotation Project Database (RAP-DB): an integrative and interactive database for rice genomics.</title>
        <authorList>
            <person name="Sakai H."/>
            <person name="Lee S.S."/>
            <person name="Tanaka T."/>
            <person name="Numa H."/>
            <person name="Kim J."/>
            <person name="Kawahara Y."/>
            <person name="Wakimoto H."/>
            <person name="Yang C.C."/>
            <person name="Iwamoto M."/>
            <person name="Abe T."/>
            <person name="Yamada Y."/>
            <person name="Muto A."/>
            <person name="Inokuchi H."/>
            <person name="Ikemura T."/>
            <person name="Matsumoto T."/>
            <person name="Sasaki T."/>
            <person name="Itoh T."/>
        </authorList>
    </citation>
    <scope>NUCLEOTIDE SEQUENCE [LARGE SCALE GENOMIC DNA]</scope>
    <source>
        <strain evidence="2">cv. Nipponbare</strain>
    </source>
</reference>
<reference evidence="1 2" key="3">
    <citation type="journal article" date="2013" name="Rice">
        <title>Improvement of the Oryza sativa Nipponbare reference genome using next generation sequence and optical map data.</title>
        <authorList>
            <person name="Kawahara Y."/>
            <person name="de la Bastide M."/>
            <person name="Hamilton J.P."/>
            <person name="Kanamori H."/>
            <person name="McCombie W.R."/>
            <person name="Ouyang S."/>
            <person name="Schwartz D.C."/>
            <person name="Tanaka T."/>
            <person name="Wu J."/>
            <person name="Zhou S."/>
            <person name="Childs K.L."/>
            <person name="Davidson R.M."/>
            <person name="Lin H."/>
            <person name="Quesada-Ocampo L."/>
            <person name="Vaillancourt B."/>
            <person name="Sakai H."/>
            <person name="Lee S.S."/>
            <person name="Kim J."/>
            <person name="Numa H."/>
            <person name="Itoh T."/>
            <person name="Buell C.R."/>
            <person name="Matsumoto T."/>
        </authorList>
    </citation>
    <scope>NUCLEOTIDE SEQUENCE [LARGE SCALE GENOMIC DNA]</scope>
    <source>
        <strain evidence="2">cv. Nipponbare</strain>
    </source>
</reference>